<dbReference type="AlphaFoldDB" id="A0A1I7G6R5"/>
<feature type="domain" description="Solute-binding protein family 3/N-terminal" evidence="3">
    <location>
        <begin position="54"/>
        <end position="272"/>
    </location>
</feature>
<evidence type="ECO:0000313" key="4">
    <source>
        <dbReference type="EMBL" id="SFU44108.1"/>
    </source>
</evidence>
<reference evidence="5" key="1">
    <citation type="submission" date="2016-10" db="EMBL/GenBank/DDBJ databases">
        <authorList>
            <person name="Varghese N."/>
            <person name="Submissions S."/>
        </authorList>
    </citation>
    <scope>NUCLEOTIDE SEQUENCE [LARGE SCALE GENOMIC DNA]</scope>
    <source>
        <strain evidence="5">CGMCC 1.11014</strain>
    </source>
</reference>
<evidence type="ECO:0000313" key="5">
    <source>
        <dbReference type="Proteomes" id="UP000199391"/>
    </source>
</evidence>
<keyword evidence="1 2" id="KW-0732">Signal</keyword>
<dbReference type="EMBL" id="FPBO01000003">
    <property type="protein sequence ID" value="SFU44108.1"/>
    <property type="molecule type" value="Genomic_DNA"/>
</dbReference>
<sequence>MALGSCYIHVGARMRDILQAVGRAWAAALCAAACLGHAAAAAPANAAPGGDRPIRIGLQNAIAPFVMPGHQSGMLVDVMRAALASQRVRAEFIYLPHVRMEQALRDGTADISTSAKPETSGPGAVLSRWPVTYFRNVAIAVRARVPALSGLDDLARLRVTAFRRAHEVLGPAYRAAMAGNPNYREAEAMPSASLFIERTDVIVSQRDIFHYYLSRQMPDWRARQRELVYHDVLGPGNMYWMAFRTEAQRDMFERGLAAIYASGEIDRIIERYRDEHGTTRDFFLALDCHFRPAHPKACRELTGR</sequence>
<keyword evidence="5" id="KW-1185">Reference proteome</keyword>
<evidence type="ECO:0000256" key="1">
    <source>
        <dbReference type="ARBA" id="ARBA00022729"/>
    </source>
</evidence>
<proteinExistence type="predicted"/>
<protein>
    <submittedName>
        <fullName evidence="4">Amino acid ABC transporter substrate-binding protein, PAAT family</fullName>
    </submittedName>
</protein>
<dbReference type="InterPro" id="IPR001638">
    <property type="entry name" value="Solute-binding_3/MltF_N"/>
</dbReference>
<dbReference type="Proteomes" id="UP000199391">
    <property type="component" value="Unassembled WGS sequence"/>
</dbReference>
<accession>A0A1I7G6R5</accession>
<dbReference type="STRING" id="1035707.SAMN05216552_100389"/>
<dbReference type="PANTHER" id="PTHR35936:SF25">
    <property type="entry name" value="ABC TRANSPORTER SUBSTRATE-BINDING PROTEIN"/>
    <property type="match status" value="1"/>
</dbReference>
<name>A0A1I7G6R5_9BURK</name>
<dbReference type="Gene3D" id="3.40.190.10">
    <property type="entry name" value="Periplasmic binding protein-like II"/>
    <property type="match status" value="2"/>
</dbReference>
<evidence type="ECO:0000259" key="3">
    <source>
        <dbReference type="Pfam" id="PF00497"/>
    </source>
</evidence>
<dbReference type="SUPFAM" id="SSF53850">
    <property type="entry name" value="Periplasmic binding protein-like II"/>
    <property type="match status" value="1"/>
</dbReference>
<dbReference type="PANTHER" id="PTHR35936">
    <property type="entry name" value="MEMBRANE-BOUND LYTIC MUREIN TRANSGLYCOSYLASE F"/>
    <property type="match status" value="1"/>
</dbReference>
<gene>
    <name evidence="4" type="ORF">SAMN05216552_100389</name>
</gene>
<feature type="signal peptide" evidence="2">
    <location>
        <begin position="1"/>
        <end position="46"/>
    </location>
</feature>
<feature type="chain" id="PRO_5011745712" evidence="2">
    <location>
        <begin position="47"/>
        <end position="304"/>
    </location>
</feature>
<evidence type="ECO:0000256" key="2">
    <source>
        <dbReference type="SAM" id="SignalP"/>
    </source>
</evidence>
<dbReference type="Pfam" id="PF00497">
    <property type="entry name" value="SBP_bac_3"/>
    <property type="match status" value="1"/>
</dbReference>
<organism evidence="4 5">
    <name type="scientific">Pseudoduganella namucuonensis</name>
    <dbReference type="NCBI Taxonomy" id="1035707"/>
    <lineage>
        <taxon>Bacteria</taxon>
        <taxon>Pseudomonadati</taxon>
        <taxon>Pseudomonadota</taxon>
        <taxon>Betaproteobacteria</taxon>
        <taxon>Burkholderiales</taxon>
        <taxon>Oxalobacteraceae</taxon>
        <taxon>Telluria group</taxon>
        <taxon>Pseudoduganella</taxon>
    </lineage>
</organism>